<reference evidence="1" key="1">
    <citation type="journal article" date="2015" name="Genome Announc.">
        <title>Draft Genome Sequence of Thiostrepton-Producing Streptomyces azureus ATCC 14921.</title>
        <authorList>
            <person name="Sakihara K."/>
            <person name="Maeda J."/>
            <person name="Tashiro K."/>
            <person name="Fujino Y."/>
            <person name="Kuhara S."/>
            <person name="Ohshima T."/>
            <person name="Ogata S."/>
            <person name="Doi K."/>
        </authorList>
    </citation>
    <scope>NUCLEOTIDE SEQUENCE [LARGE SCALE GENOMIC DNA]</scope>
    <source>
        <strain evidence="1">ATCC14921</strain>
    </source>
</reference>
<keyword evidence="2" id="KW-1185">Reference proteome</keyword>
<dbReference type="EMBL" id="DF968422">
    <property type="protein sequence ID" value="GAP52363.1"/>
    <property type="molecule type" value="Genomic_DNA"/>
</dbReference>
<evidence type="ECO:0000313" key="2">
    <source>
        <dbReference type="Proteomes" id="UP000053859"/>
    </source>
</evidence>
<accession>A0A0K8PX79</accession>
<sequence>MHEQQRKARSSRRIRVEHGIAHLRNWRAPARHRGRREYISDTIQAVADLLSPHRSLAAKGKGEAIQGRSRAA</sequence>
<protein>
    <submittedName>
        <fullName evidence="1">Insertion element transposase</fullName>
    </submittedName>
</protein>
<dbReference type="RefSeq" id="WP_059423470.1">
    <property type="nucleotide sequence ID" value="NZ_DF968422.1"/>
</dbReference>
<dbReference type="PATRIC" id="fig|146537.3.peg.7609"/>
<gene>
    <name evidence="1" type="ORF">SAZU_7238</name>
</gene>
<dbReference type="AlphaFoldDB" id="A0A0K8PX79"/>
<evidence type="ECO:0000313" key="1">
    <source>
        <dbReference type="EMBL" id="GAP52363.1"/>
    </source>
</evidence>
<proteinExistence type="predicted"/>
<organism evidence="1 2">
    <name type="scientific">Streptomyces azureus</name>
    <dbReference type="NCBI Taxonomy" id="146537"/>
    <lineage>
        <taxon>Bacteria</taxon>
        <taxon>Bacillati</taxon>
        <taxon>Actinomycetota</taxon>
        <taxon>Actinomycetes</taxon>
        <taxon>Kitasatosporales</taxon>
        <taxon>Streptomycetaceae</taxon>
        <taxon>Streptomyces</taxon>
    </lineage>
</organism>
<name>A0A0K8PX79_STRAJ</name>
<dbReference type="Proteomes" id="UP000053859">
    <property type="component" value="Unassembled WGS sequence"/>
</dbReference>